<keyword evidence="2 4" id="KW-0238">DNA-binding</keyword>
<reference evidence="6 7" key="1">
    <citation type="submission" date="2019-04" db="EMBL/GenBank/DDBJ databases">
        <title>Kribbella sp. NEAU-THZ 27 nov., a novel actinomycete isolated from soil.</title>
        <authorList>
            <person name="Duan L."/>
        </authorList>
    </citation>
    <scope>NUCLEOTIDE SEQUENCE [LARGE SCALE GENOMIC DNA]</scope>
    <source>
        <strain evidence="7">NEAU-THZ27</strain>
    </source>
</reference>
<dbReference type="SUPFAM" id="SSF46689">
    <property type="entry name" value="Homeodomain-like"/>
    <property type="match status" value="1"/>
</dbReference>
<proteinExistence type="predicted"/>
<dbReference type="GO" id="GO:0045892">
    <property type="term" value="P:negative regulation of DNA-templated transcription"/>
    <property type="evidence" value="ECO:0007669"/>
    <property type="project" value="InterPro"/>
</dbReference>
<dbReference type="SUPFAM" id="SSF48498">
    <property type="entry name" value="Tetracyclin repressor-like, C-terminal domain"/>
    <property type="match status" value="1"/>
</dbReference>
<dbReference type="AlphaFoldDB" id="A0A4U3M2W5"/>
<dbReference type="InterPro" id="IPR050109">
    <property type="entry name" value="HTH-type_TetR-like_transc_reg"/>
</dbReference>
<evidence type="ECO:0000256" key="3">
    <source>
        <dbReference type="ARBA" id="ARBA00023163"/>
    </source>
</evidence>
<organism evidence="6 7">
    <name type="scientific">Kribbella jiaozuonensis</name>
    <dbReference type="NCBI Taxonomy" id="2575441"/>
    <lineage>
        <taxon>Bacteria</taxon>
        <taxon>Bacillati</taxon>
        <taxon>Actinomycetota</taxon>
        <taxon>Actinomycetes</taxon>
        <taxon>Propionibacteriales</taxon>
        <taxon>Kribbellaceae</taxon>
        <taxon>Kribbella</taxon>
    </lineage>
</organism>
<feature type="DNA-binding region" description="H-T-H motif" evidence="4">
    <location>
        <begin position="33"/>
        <end position="52"/>
    </location>
</feature>
<dbReference type="GO" id="GO:0003700">
    <property type="term" value="F:DNA-binding transcription factor activity"/>
    <property type="evidence" value="ECO:0007669"/>
    <property type="project" value="TreeGrafter"/>
</dbReference>
<dbReference type="OrthoDB" id="3291296at2"/>
<dbReference type="Gene3D" id="1.10.357.10">
    <property type="entry name" value="Tetracycline Repressor, domain 2"/>
    <property type="match status" value="1"/>
</dbReference>
<evidence type="ECO:0000256" key="4">
    <source>
        <dbReference type="PROSITE-ProRule" id="PRU00335"/>
    </source>
</evidence>
<name>A0A4U3M2W5_9ACTN</name>
<dbReference type="Pfam" id="PF02909">
    <property type="entry name" value="TetR_C_1"/>
    <property type="match status" value="1"/>
</dbReference>
<dbReference type="Gene3D" id="1.10.10.60">
    <property type="entry name" value="Homeodomain-like"/>
    <property type="match status" value="1"/>
</dbReference>
<gene>
    <name evidence="6" type="ORF">FDA38_01770</name>
</gene>
<dbReference type="InterPro" id="IPR001647">
    <property type="entry name" value="HTH_TetR"/>
</dbReference>
<dbReference type="EMBL" id="SZPZ01000001">
    <property type="protein sequence ID" value="TKK81597.1"/>
    <property type="molecule type" value="Genomic_DNA"/>
</dbReference>
<evidence type="ECO:0000256" key="2">
    <source>
        <dbReference type="ARBA" id="ARBA00023125"/>
    </source>
</evidence>
<keyword evidence="7" id="KW-1185">Reference proteome</keyword>
<evidence type="ECO:0000256" key="1">
    <source>
        <dbReference type="ARBA" id="ARBA00023015"/>
    </source>
</evidence>
<dbReference type="PANTHER" id="PTHR30055">
    <property type="entry name" value="HTH-TYPE TRANSCRIPTIONAL REGULATOR RUTR"/>
    <property type="match status" value="1"/>
</dbReference>
<dbReference type="PANTHER" id="PTHR30055:SF151">
    <property type="entry name" value="TRANSCRIPTIONAL REGULATORY PROTEIN"/>
    <property type="match status" value="1"/>
</dbReference>
<keyword evidence="3" id="KW-0804">Transcription</keyword>
<evidence type="ECO:0000313" key="6">
    <source>
        <dbReference type="EMBL" id="TKK81597.1"/>
    </source>
</evidence>
<evidence type="ECO:0000313" key="7">
    <source>
        <dbReference type="Proteomes" id="UP000305836"/>
    </source>
</evidence>
<dbReference type="InterPro" id="IPR009057">
    <property type="entry name" value="Homeodomain-like_sf"/>
</dbReference>
<dbReference type="Pfam" id="PF00440">
    <property type="entry name" value="TetR_N"/>
    <property type="match status" value="1"/>
</dbReference>
<dbReference type="RefSeq" id="WP_137252308.1">
    <property type="nucleotide sequence ID" value="NZ_JBHSPQ010000004.1"/>
</dbReference>
<evidence type="ECO:0000259" key="5">
    <source>
        <dbReference type="PROSITE" id="PS50977"/>
    </source>
</evidence>
<keyword evidence="1" id="KW-0805">Transcription regulation</keyword>
<dbReference type="InterPro" id="IPR004111">
    <property type="entry name" value="Repressor_TetR_C"/>
</dbReference>
<comment type="caution">
    <text evidence="6">The sequence shown here is derived from an EMBL/GenBank/DDBJ whole genome shotgun (WGS) entry which is preliminary data.</text>
</comment>
<dbReference type="PROSITE" id="PS50977">
    <property type="entry name" value="HTH_TETR_2"/>
    <property type="match status" value="1"/>
</dbReference>
<feature type="domain" description="HTH tetR-type" evidence="5">
    <location>
        <begin position="12"/>
        <end position="70"/>
    </location>
</feature>
<sequence>MATRGRPGPRRTLTEDELLTAALQLLDEGGQASIRGIAAKVGVAPNAVYTYFPDKSAVVAALVEKLLGDADSGGFADETLPWRDRIEALALDVRTNLVAHPGAGALLMSGPMDGPRTTDLNERLLGLLIDAGIDPVEAARSTYLLIVYVLGSIALEVSDETDPGPLPSEDVRVARRRATYEQIPAEVFPRSAAAVPTMARFVTTEQYLWGLHRILDGITGDE</sequence>
<dbReference type="GO" id="GO:0000976">
    <property type="term" value="F:transcription cis-regulatory region binding"/>
    <property type="evidence" value="ECO:0007669"/>
    <property type="project" value="TreeGrafter"/>
</dbReference>
<dbReference type="InterPro" id="IPR036271">
    <property type="entry name" value="Tet_transcr_reg_TetR-rel_C_sf"/>
</dbReference>
<protein>
    <submittedName>
        <fullName evidence="6">TetR/AcrR family transcriptional regulator</fullName>
    </submittedName>
</protein>
<dbReference type="Proteomes" id="UP000305836">
    <property type="component" value="Unassembled WGS sequence"/>
</dbReference>
<accession>A0A4U3M2W5</accession>